<proteinExistence type="predicted"/>
<accession>A0AC35U8S7</accession>
<evidence type="ECO:0000313" key="2">
    <source>
        <dbReference type="WBParaSite" id="RSKR_0000856800.1"/>
    </source>
</evidence>
<organism evidence="1 2">
    <name type="scientific">Rhabditophanes sp. KR3021</name>
    <dbReference type="NCBI Taxonomy" id="114890"/>
    <lineage>
        <taxon>Eukaryota</taxon>
        <taxon>Metazoa</taxon>
        <taxon>Ecdysozoa</taxon>
        <taxon>Nematoda</taxon>
        <taxon>Chromadorea</taxon>
        <taxon>Rhabditida</taxon>
        <taxon>Tylenchina</taxon>
        <taxon>Panagrolaimomorpha</taxon>
        <taxon>Strongyloidoidea</taxon>
        <taxon>Alloionematidae</taxon>
        <taxon>Rhabditophanes</taxon>
    </lineage>
</organism>
<sequence length="272" mass="29284">MKYVILLIFISYCSIVYSANPLCHVCRGESPTKGSLCSVDRTWSMECGSAGVTGAQDGCLYNQADKSTLCVCTSSFCNSVDKMAGLISQAKGLPSNQNVTFVLPNRPLRCLECGEIVDATGSTTNVTCDGKSTCLGEYCMTKRGMYPHSYCASSWEGKISLTCDRSPGAYQVCACNQSYCNLLYDPTDYPTTTIQPSTTNSPISTLNPSIPTTTAPGTIVCPNGKHYGPNEQAVLMGEKLKAIILNNFGRNTSDATLNFESGINYHICNYLS</sequence>
<protein>
    <submittedName>
        <fullName evidence="2">Activin_recp domain-containing protein</fullName>
    </submittedName>
</protein>
<dbReference type="Proteomes" id="UP000095286">
    <property type="component" value="Unplaced"/>
</dbReference>
<dbReference type="WBParaSite" id="RSKR_0000856800.1">
    <property type="protein sequence ID" value="RSKR_0000856800.1"/>
    <property type="gene ID" value="RSKR_0000856800"/>
</dbReference>
<name>A0AC35U8S7_9BILA</name>
<reference evidence="2" key="1">
    <citation type="submission" date="2016-11" db="UniProtKB">
        <authorList>
            <consortium name="WormBaseParasite"/>
        </authorList>
    </citation>
    <scope>IDENTIFICATION</scope>
    <source>
        <strain evidence="2">KR3021</strain>
    </source>
</reference>
<evidence type="ECO:0000313" key="1">
    <source>
        <dbReference type="Proteomes" id="UP000095286"/>
    </source>
</evidence>